<feature type="compositionally biased region" description="Polar residues" evidence="1">
    <location>
        <begin position="116"/>
        <end position="132"/>
    </location>
</feature>
<keyword evidence="3" id="KW-1185">Reference proteome</keyword>
<proteinExistence type="predicted"/>
<evidence type="ECO:0000313" key="2">
    <source>
        <dbReference type="EMBL" id="CAG8529401.1"/>
    </source>
</evidence>
<evidence type="ECO:0000313" key="3">
    <source>
        <dbReference type="Proteomes" id="UP000789570"/>
    </source>
</evidence>
<name>A0A9N9FEZ5_9GLOM</name>
<evidence type="ECO:0000256" key="1">
    <source>
        <dbReference type="SAM" id="MobiDB-lite"/>
    </source>
</evidence>
<dbReference type="Proteomes" id="UP000789570">
    <property type="component" value="Unassembled WGS sequence"/>
</dbReference>
<dbReference type="AlphaFoldDB" id="A0A9N9FEZ5"/>
<dbReference type="OrthoDB" id="10546752at2759"/>
<gene>
    <name evidence="2" type="ORF">FCALED_LOCUS5101</name>
</gene>
<reference evidence="2" key="1">
    <citation type="submission" date="2021-06" db="EMBL/GenBank/DDBJ databases">
        <authorList>
            <person name="Kallberg Y."/>
            <person name="Tangrot J."/>
            <person name="Rosling A."/>
        </authorList>
    </citation>
    <scope>NUCLEOTIDE SEQUENCE</scope>
    <source>
        <strain evidence="2">UK204</strain>
    </source>
</reference>
<comment type="caution">
    <text evidence="2">The sequence shown here is derived from an EMBL/GenBank/DDBJ whole genome shotgun (WGS) entry which is preliminary data.</text>
</comment>
<protein>
    <submittedName>
        <fullName evidence="2">11464_t:CDS:1</fullName>
    </submittedName>
</protein>
<organism evidence="2 3">
    <name type="scientific">Funneliformis caledonium</name>
    <dbReference type="NCBI Taxonomy" id="1117310"/>
    <lineage>
        <taxon>Eukaryota</taxon>
        <taxon>Fungi</taxon>
        <taxon>Fungi incertae sedis</taxon>
        <taxon>Mucoromycota</taxon>
        <taxon>Glomeromycotina</taxon>
        <taxon>Glomeromycetes</taxon>
        <taxon>Glomerales</taxon>
        <taxon>Glomeraceae</taxon>
        <taxon>Funneliformis</taxon>
    </lineage>
</organism>
<accession>A0A9N9FEZ5</accession>
<dbReference type="EMBL" id="CAJVPQ010001051">
    <property type="protein sequence ID" value="CAG8529401.1"/>
    <property type="molecule type" value="Genomic_DNA"/>
</dbReference>
<sequence length="277" mass="32057">MFEVFMDRDTCQVTKLYNSWSYGDGSWPVLFRQLAELLLACATVDQIRSEATVSTYIDRAELMSKIRKTILNDIDATTSTASKRSLQNDFKDNDEVPKCTKIDDCFLVTSPQYEQAQPLRTSPHRTSFSDVSSDFVPENDSKEYSQDSDDNYILELSDRLLEEQQLWLGRILEKQSWIPTSEFKNFCRHDITQDIMKHFSVRLETPNNSKSNESDLKRTLEILTKDTNKRKIDSALKVIKMRKKEHQTICIVKFSYGKLAPENKEISDGVKLARNVI</sequence>
<feature type="region of interest" description="Disordered" evidence="1">
    <location>
        <begin position="116"/>
        <end position="144"/>
    </location>
</feature>